<dbReference type="GO" id="GO:0000287">
    <property type="term" value="F:magnesium ion binding"/>
    <property type="evidence" value="ECO:0007669"/>
    <property type="project" value="InterPro"/>
</dbReference>
<sequence length="124" mass="13174">MTGRVGVDLVPFSRVRGLLKPGAGPALDRMLSADELRLSRTSDGPDVPGIAGRLAAKEAVFKLFHVSGQTLPWQDIEILRGAGGWPSVRLRGRARELARQAGVDHIAVSIAHDEPCAVAVAYSP</sequence>
<dbReference type="GO" id="GO:0003677">
    <property type="term" value="F:DNA binding"/>
    <property type="evidence" value="ECO:0007669"/>
    <property type="project" value="UniProtKB-KW"/>
</dbReference>
<evidence type="ECO:0000313" key="6">
    <source>
        <dbReference type="Proteomes" id="UP000194218"/>
    </source>
</evidence>
<dbReference type="EMBL" id="CP021121">
    <property type="protein sequence ID" value="ARQ72179.1"/>
    <property type="molecule type" value="Genomic_DNA"/>
</dbReference>
<dbReference type="InterPro" id="IPR004568">
    <property type="entry name" value="Ppantetheine-prot_Trfase_dom"/>
</dbReference>
<dbReference type="GO" id="GO:0006633">
    <property type="term" value="P:fatty acid biosynthetic process"/>
    <property type="evidence" value="ECO:0007669"/>
    <property type="project" value="InterPro"/>
</dbReference>
<evidence type="ECO:0000259" key="4">
    <source>
        <dbReference type="Pfam" id="PF01648"/>
    </source>
</evidence>
<feature type="domain" description="4'-phosphopantetheinyl transferase" evidence="4">
    <location>
        <begin position="4"/>
        <end position="117"/>
    </location>
</feature>
<evidence type="ECO:0000256" key="2">
    <source>
        <dbReference type="ARBA" id="ARBA00022723"/>
    </source>
</evidence>
<dbReference type="Gene3D" id="3.90.470.20">
    <property type="entry name" value="4'-phosphopantetheinyl transferase domain"/>
    <property type="match status" value="1"/>
</dbReference>
<dbReference type="OrthoDB" id="3396741at2"/>
<keyword evidence="3" id="KW-0460">Magnesium</keyword>
<reference evidence="5 6" key="1">
    <citation type="submission" date="2017-05" db="EMBL/GenBank/DDBJ databases">
        <title>Complete genome sequence of Streptomyces sp. SCSIO 03032 revealed the diverse biosynthetic pathways for its bioactive secondary metabolites.</title>
        <authorList>
            <person name="Ma L."/>
            <person name="Zhu Y."/>
            <person name="Zhang W."/>
            <person name="Zhang G."/>
            <person name="Tian X."/>
            <person name="Zhang S."/>
            <person name="Zhang C."/>
        </authorList>
    </citation>
    <scope>NUCLEOTIDE SEQUENCE [LARGE SCALE GENOMIC DNA]</scope>
    <source>
        <strain evidence="5 6">SCSIO 03032</strain>
    </source>
</reference>
<name>A0A1W7D5I7_9ACTN</name>
<protein>
    <submittedName>
        <fullName evidence="5">DNA-binding protein</fullName>
    </submittedName>
</protein>
<dbReference type="AlphaFoldDB" id="A0A1W7D5I7"/>
<accession>A0A1W7D5I7</accession>
<dbReference type="Pfam" id="PF01648">
    <property type="entry name" value="ACPS"/>
    <property type="match status" value="1"/>
</dbReference>
<keyword evidence="5" id="KW-0238">DNA-binding</keyword>
<dbReference type="KEGG" id="smao:CAG99_06050"/>
<evidence type="ECO:0000256" key="1">
    <source>
        <dbReference type="ARBA" id="ARBA00022679"/>
    </source>
</evidence>
<dbReference type="InterPro" id="IPR037143">
    <property type="entry name" value="4-PPantetheinyl_Trfase_dom_sf"/>
</dbReference>
<keyword evidence="1" id="KW-0808">Transferase</keyword>
<keyword evidence="2" id="KW-0479">Metal-binding</keyword>
<dbReference type="NCBIfam" id="TIGR00556">
    <property type="entry name" value="pantethn_trn"/>
    <property type="match status" value="1"/>
</dbReference>
<dbReference type="SUPFAM" id="SSF56214">
    <property type="entry name" value="4'-phosphopantetheinyl transferase"/>
    <property type="match status" value="1"/>
</dbReference>
<evidence type="ECO:0000313" key="5">
    <source>
        <dbReference type="EMBL" id="ARQ72179.1"/>
    </source>
</evidence>
<evidence type="ECO:0000256" key="3">
    <source>
        <dbReference type="ARBA" id="ARBA00022842"/>
    </source>
</evidence>
<dbReference type="InterPro" id="IPR008278">
    <property type="entry name" value="4-PPantetheinyl_Trfase_dom"/>
</dbReference>
<dbReference type="Proteomes" id="UP000194218">
    <property type="component" value="Chromosome"/>
</dbReference>
<organism evidence="5 6">
    <name type="scientific">Streptomyces marincola</name>
    <dbReference type="NCBI Taxonomy" id="2878388"/>
    <lineage>
        <taxon>Bacteria</taxon>
        <taxon>Bacillati</taxon>
        <taxon>Actinomycetota</taxon>
        <taxon>Actinomycetes</taxon>
        <taxon>Kitasatosporales</taxon>
        <taxon>Streptomycetaceae</taxon>
        <taxon>Streptomyces</taxon>
    </lineage>
</organism>
<proteinExistence type="predicted"/>
<dbReference type="GO" id="GO:0008897">
    <property type="term" value="F:holo-[acyl-carrier-protein] synthase activity"/>
    <property type="evidence" value="ECO:0007669"/>
    <property type="project" value="InterPro"/>
</dbReference>
<keyword evidence="6" id="KW-1185">Reference proteome</keyword>
<gene>
    <name evidence="5" type="ORF">CAG99_06050</name>
</gene>